<keyword evidence="1" id="KW-0732">Signal</keyword>
<evidence type="ECO:0000256" key="1">
    <source>
        <dbReference type="SAM" id="SignalP"/>
    </source>
</evidence>
<dbReference type="InterPro" id="IPR036312">
    <property type="entry name" value="Bifun_inhib/LTP/seed_sf"/>
</dbReference>
<dbReference type="InterPro" id="IPR016140">
    <property type="entry name" value="Bifunc_inhib/LTP/seed_store"/>
</dbReference>
<evidence type="ECO:0000313" key="4">
    <source>
        <dbReference type="Proteomes" id="UP000026962"/>
    </source>
</evidence>
<protein>
    <recommendedName>
        <fullName evidence="2">Bifunctional inhibitor/plant lipid transfer protein/seed storage helical domain-containing protein</fullName>
    </recommendedName>
</protein>
<dbReference type="SMART" id="SM00499">
    <property type="entry name" value="AAI"/>
    <property type="match status" value="1"/>
</dbReference>
<dbReference type="eggNOG" id="ENOG502RRNN">
    <property type="taxonomic scope" value="Eukaryota"/>
</dbReference>
<dbReference type="STRING" id="4537.A0A0E0MAH3"/>
<feature type="domain" description="Bifunctional inhibitor/plant lipid transfer protein/seed storage helical" evidence="2">
    <location>
        <begin position="52"/>
        <end position="133"/>
    </location>
</feature>
<reference evidence="3" key="2">
    <citation type="submission" date="2018-05" db="EMBL/GenBank/DDBJ databases">
        <title>OpunRS2 (Oryza punctata Reference Sequence Version 2).</title>
        <authorList>
            <person name="Zhang J."/>
            <person name="Kudrna D."/>
            <person name="Lee S."/>
            <person name="Talag J."/>
            <person name="Welchert J."/>
            <person name="Wing R.A."/>
        </authorList>
    </citation>
    <scope>NUCLEOTIDE SEQUENCE [LARGE SCALE GENOMIC DNA]</scope>
</reference>
<dbReference type="CDD" id="cd01958">
    <property type="entry name" value="HPS_like"/>
    <property type="match status" value="1"/>
</dbReference>
<accession>A0A0E0MAH3</accession>
<proteinExistence type="predicted"/>
<feature type="signal peptide" evidence="1">
    <location>
        <begin position="1"/>
        <end position="23"/>
    </location>
</feature>
<dbReference type="InterPro" id="IPR051636">
    <property type="entry name" value="Plant_LTP/defense-related"/>
</dbReference>
<feature type="chain" id="PRO_5002367719" description="Bifunctional inhibitor/plant lipid transfer protein/seed storage helical domain-containing protein" evidence="1">
    <location>
        <begin position="24"/>
        <end position="133"/>
    </location>
</feature>
<dbReference type="HOGENOM" id="CLU_055715_1_0_1"/>
<keyword evidence="4" id="KW-1185">Reference proteome</keyword>
<dbReference type="InterPro" id="IPR027923">
    <property type="entry name" value="Hydrophob_seed_dom"/>
</dbReference>
<dbReference type="Gramene" id="OPUNC10G16220.1">
    <property type="protein sequence ID" value="OPUNC10G16220.1"/>
    <property type="gene ID" value="OPUNC10G16220"/>
</dbReference>
<name>A0A0E0MAH3_ORYPU</name>
<dbReference type="OMA" id="HKECCPL"/>
<dbReference type="EnsemblPlants" id="OPUNC10G16220.1">
    <property type="protein sequence ID" value="OPUNC10G16220.1"/>
    <property type="gene ID" value="OPUNC10G16220"/>
</dbReference>
<evidence type="ECO:0000259" key="2">
    <source>
        <dbReference type="SMART" id="SM00499"/>
    </source>
</evidence>
<dbReference type="AlphaFoldDB" id="A0A0E0MAH3"/>
<dbReference type="SUPFAM" id="SSF47699">
    <property type="entry name" value="Bifunctional inhibitor/lipid-transfer protein/seed storage 2S albumin"/>
    <property type="match status" value="1"/>
</dbReference>
<dbReference type="PANTHER" id="PTHR31731">
    <property type="match status" value="1"/>
</dbReference>
<dbReference type="Pfam" id="PF14547">
    <property type="entry name" value="Hydrophob_seed"/>
    <property type="match status" value="1"/>
</dbReference>
<dbReference type="Proteomes" id="UP000026962">
    <property type="component" value="Chromosome 10"/>
</dbReference>
<organism evidence="3">
    <name type="scientific">Oryza punctata</name>
    <name type="common">Red rice</name>
    <dbReference type="NCBI Taxonomy" id="4537"/>
    <lineage>
        <taxon>Eukaryota</taxon>
        <taxon>Viridiplantae</taxon>
        <taxon>Streptophyta</taxon>
        <taxon>Embryophyta</taxon>
        <taxon>Tracheophyta</taxon>
        <taxon>Spermatophyta</taxon>
        <taxon>Magnoliopsida</taxon>
        <taxon>Liliopsida</taxon>
        <taxon>Poales</taxon>
        <taxon>Poaceae</taxon>
        <taxon>BOP clade</taxon>
        <taxon>Oryzoideae</taxon>
        <taxon>Oryzeae</taxon>
        <taxon>Oryzinae</taxon>
        <taxon>Oryza</taxon>
    </lineage>
</organism>
<sequence>MAASKVAPVLALSLLLLAVAAHGCAPHCSGGGAPVVIPTPTVVVPSYGHGRCPIDALKLRVCANVLNGALGVNVGHGPYDCCPLLSGLADVDAAVCLCTAVKANVLGINLNVPVDLKLILNKCGKTCPSDFTC</sequence>
<reference evidence="3" key="1">
    <citation type="submission" date="2015-04" db="UniProtKB">
        <authorList>
            <consortium name="EnsemblPlants"/>
        </authorList>
    </citation>
    <scope>IDENTIFICATION</scope>
</reference>
<evidence type="ECO:0000313" key="3">
    <source>
        <dbReference type="EnsemblPlants" id="OPUNC10G16220.1"/>
    </source>
</evidence>
<dbReference type="Gene3D" id="1.10.110.10">
    <property type="entry name" value="Plant lipid-transfer and hydrophobic proteins"/>
    <property type="match status" value="1"/>
</dbReference>